<reference evidence="1 2" key="1">
    <citation type="submission" date="2019-05" db="EMBL/GenBank/DDBJ databases">
        <title>Emergence of the Ug99 lineage of the wheat stem rust pathogen through somatic hybridization.</title>
        <authorList>
            <person name="Li F."/>
            <person name="Upadhyaya N.M."/>
            <person name="Sperschneider J."/>
            <person name="Matny O."/>
            <person name="Nguyen-Phuc H."/>
            <person name="Mago R."/>
            <person name="Raley C."/>
            <person name="Miller M.E."/>
            <person name="Silverstein K.A.T."/>
            <person name="Henningsen E."/>
            <person name="Hirsch C.D."/>
            <person name="Visser B."/>
            <person name="Pretorius Z.A."/>
            <person name="Steffenson B.J."/>
            <person name="Schwessinger B."/>
            <person name="Dodds P.N."/>
            <person name="Figueroa M."/>
        </authorList>
    </citation>
    <scope>NUCLEOTIDE SEQUENCE [LARGE SCALE GENOMIC DNA]</scope>
    <source>
        <strain evidence="1 2">Ug99</strain>
    </source>
</reference>
<evidence type="ECO:0000313" key="2">
    <source>
        <dbReference type="Proteomes" id="UP000325313"/>
    </source>
</evidence>
<protein>
    <submittedName>
        <fullName evidence="1">Uncharacterized protein</fullName>
    </submittedName>
</protein>
<sequence length="104" mass="11858">MTLEPRRKRIEVEERRVFLPEVAYKLGAVYTYLARKRPNSGGLKRGELIPATVFARIWVGTGNVEEIVEKAGLEVDSWVDDREVIDRRIGSVYRAGSSRVKPDI</sequence>
<name>A0A5B0N0E5_PUCGR</name>
<organism evidence="1 2">
    <name type="scientific">Puccinia graminis f. sp. tritici</name>
    <dbReference type="NCBI Taxonomy" id="56615"/>
    <lineage>
        <taxon>Eukaryota</taxon>
        <taxon>Fungi</taxon>
        <taxon>Dikarya</taxon>
        <taxon>Basidiomycota</taxon>
        <taxon>Pucciniomycotina</taxon>
        <taxon>Pucciniomycetes</taxon>
        <taxon>Pucciniales</taxon>
        <taxon>Pucciniaceae</taxon>
        <taxon>Puccinia</taxon>
    </lineage>
</organism>
<accession>A0A5B0N0E5</accession>
<proteinExistence type="predicted"/>
<dbReference type="Proteomes" id="UP000325313">
    <property type="component" value="Unassembled WGS sequence"/>
</dbReference>
<dbReference type="EMBL" id="VDEP01000439">
    <property type="protein sequence ID" value="KAA1082033.1"/>
    <property type="molecule type" value="Genomic_DNA"/>
</dbReference>
<gene>
    <name evidence="1" type="ORF">PGTUg99_002568</name>
</gene>
<evidence type="ECO:0000313" key="1">
    <source>
        <dbReference type="EMBL" id="KAA1082033.1"/>
    </source>
</evidence>
<comment type="caution">
    <text evidence="1">The sequence shown here is derived from an EMBL/GenBank/DDBJ whole genome shotgun (WGS) entry which is preliminary data.</text>
</comment>
<dbReference type="AlphaFoldDB" id="A0A5B0N0E5"/>